<dbReference type="InterPro" id="IPR015943">
    <property type="entry name" value="WD40/YVTN_repeat-like_dom_sf"/>
</dbReference>
<dbReference type="InterPro" id="IPR001810">
    <property type="entry name" value="F-box_dom"/>
</dbReference>
<evidence type="ECO:0000313" key="2">
    <source>
        <dbReference type="EMBL" id="CDF32102.1"/>
    </source>
</evidence>
<organism evidence="2 3">
    <name type="scientific">Chondrus crispus</name>
    <name type="common">Carrageen Irish moss</name>
    <name type="synonym">Polymorpha crispa</name>
    <dbReference type="NCBI Taxonomy" id="2769"/>
    <lineage>
        <taxon>Eukaryota</taxon>
        <taxon>Rhodophyta</taxon>
        <taxon>Florideophyceae</taxon>
        <taxon>Rhodymeniophycidae</taxon>
        <taxon>Gigartinales</taxon>
        <taxon>Gigartinaceae</taxon>
        <taxon>Chondrus</taxon>
    </lineage>
</organism>
<dbReference type="SUPFAM" id="SSF50969">
    <property type="entry name" value="YVTN repeat-like/Quinoprotein amine dehydrogenase"/>
    <property type="match status" value="1"/>
</dbReference>
<evidence type="ECO:0000313" key="3">
    <source>
        <dbReference type="Proteomes" id="UP000012073"/>
    </source>
</evidence>
<protein>
    <recommendedName>
        <fullName evidence="1">F-box domain-containing protein</fullName>
    </recommendedName>
</protein>
<dbReference type="Gramene" id="CDF32102">
    <property type="protein sequence ID" value="CDF32102"/>
    <property type="gene ID" value="CHC_T00001344001"/>
</dbReference>
<proteinExistence type="predicted"/>
<dbReference type="InterPro" id="IPR036047">
    <property type="entry name" value="F-box-like_dom_sf"/>
</dbReference>
<dbReference type="SUPFAM" id="SSF81383">
    <property type="entry name" value="F-box domain"/>
    <property type="match status" value="1"/>
</dbReference>
<dbReference type="InterPro" id="IPR011044">
    <property type="entry name" value="Quino_amine_DH_bsu"/>
</dbReference>
<keyword evidence="3" id="KW-1185">Reference proteome</keyword>
<dbReference type="AlphaFoldDB" id="R7Q0C6"/>
<dbReference type="EMBL" id="HG001459">
    <property type="protein sequence ID" value="CDF32102.1"/>
    <property type="molecule type" value="Genomic_DNA"/>
</dbReference>
<dbReference type="KEGG" id="ccp:CHC_T00001344001"/>
<gene>
    <name evidence="2" type="ORF">CHC_T00001344001</name>
</gene>
<reference evidence="3" key="1">
    <citation type="journal article" date="2013" name="Proc. Natl. Acad. Sci. U.S.A.">
        <title>Genome structure and metabolic features in the red seaweed Chondrus crispus shed light on evolution of the Archaeplastida.</title>
        <authorList>
            <person name="Collen J."/>
            <person name="Porcel B."/>
            <person name="Carre W."/>
            <person name="Ball S.G."/>
            <person name="Chaparro C."/>
            <person name="Tonon T."/>
            <person name="Barbeyron T."/>
            <person name="Michel G."/>
            <person name="Noel B."/>
            <person name="Valentin K."/>
            <person name="Elias M."/>
            <person name="Artiguenave F."/>
            <person name="Arun A."/>
            <person name="Aury J.M."/>
            <person name="Barbosa-Neto J.F."/>
            <person name="Bothwell J.H."/>
            <person name="Bouget F.Y."/>
            <person name="Brillet L."/>
            <person name="Cabello-Hurtado F."/>
            <person name="Capella-Gutierrez S."/>
            <person name="Charrier B."/>
            <person name="Cladiere L."/>
            <person name="Cock J.M."/>
            <person name="Coelho S.M."/>
            <person name="Colleoni C."/>
            <person name="Czjzek M."/>
            <person name="Da Silva C."/>
            <person name="Delage L."/>
            <person name="Denoeud F."/>
            <person name="Deschamps P."/>
            <person name="Dittami S.M."/>
            <person name="Gabaldon T."/>
            <person name="Gachon C.M."/>
            <person name="Groisillier A."/>
            <person name="Herve C."/>
            <person name="Jabbari K."/>
            <person name="Katinka M."/>
            <person name="Kloareg B."/>
            <person name="Kowalczyk N."/>
            <person name="Labadie K."/>
            <person name="Leblanc C."/>
            <person name="Lopez P.J."/>
            <person name="McLachlan D.H."/>
            <person name="Meslet-Cladiere L."/>
            <person name="Moustafa A."/>
            <person name="Nehr Z."/>
            <person name="Nyvall Collen P."/>
            <person name="Panaud O."/>
            <person name="Partensky F."/>
            <person name="Poulain J."/>
            <person name="Rensing S.A."/>
            <person name="Rousvoal S."/>
            <person name="Samson G."/>
            <person name="Symeonidi A."/>
            <person name="Weissenbach J."/>
            <person name="Zambounis A."/>
            <person name="Wincker P."/>
            <person name="Boyen C."/>
        </authorList>
    </citation>
    <scope>NUCLEOTIDE SEQUENCE [LARGE SCALE GENOMIC DNA]</scope>
    <source>
        <strain evidence="3">cv. Stackhouse</strain>
    </source>
</reference>
<dbReference type="RefSeq" id="XP_005711767.1">
    <property type="nucleotide sequence ID" value="XM_005711710.1"/>
</dbReference>
<dbReference type="Pfam" id="PF12937">
    <property type="entry name" value="F-box-like"/>
    <property type="match status" value="1"/>
</dbReference>
<dbReference type="GeneID" id="17319477"/>
<evidence type="ECO:0000259" key="1">
    <source>
        <dbReference type="Pfam" id="PF12937"/>
    </source>
</evidence>
<accession>R7Q0C6</accession>
<feature type="domain" description="F-box" evidence="1">
    <location>
        <begin position="6"/>
        <end position="54"/>
    </location>
</feature>
<sequence>MPAPLPALPPELLPLICRHLVTARDLCALAQVSSPFNHELTAAHADPLWRRVWLHLARLPPDALLWARVAGSWRQQVAASFHLARLPRALQDPPPPARPAVLFVPPRYAPDGSVRPDDRVRTSPRNIDVEDVLGRAVAVVALGFCVVVGFEKGIAFLKRNAPQKPAATPRGKFARLRSLERATLFYENQPQLGAVLMFSHQPQGDNGTIVAAMSTDVLIRIDVDQDNPKAKRPLKWTIIDSFMEIAAVVEVTTSEDGVYALVGFASGRVRVVHIAQGGCRRVLVMRESAEMIVANGRWLLAANSFPPIACGVWEIEDGRPAHDFTCTSIGWEEITSIAGLSATRTDYLFAIWNGHSAIRILNAKTGDFCRIIRVNSTFLRCPRSATEEAEHGAVSPHVGRRKMIMSADRKTAVVATSNRAFVVPLSPAARPQEMRQLDGAKRALLALSTDDRVLVTAESNVFGSLGSRVLGRASLASEPLLRFWDVASGRLQGDIVTPSTVTSVSTAGDIVAAVAGAVGQVMVAFSTPQ</sequence>
<dbReference type="Proteomes" id="UP000012073">
    <property type="component" value="Unassembled WGS sequence"/>
</dbReference>
<dbReference type="Gene3D" id="2.130.10.10">
    <property type="entry name" value="YVTN repeat-like/Quinoprotein amine dehydrogenase"/>
    <property type="match status" value="1"/>
</dbReference>
<name>R7Q0C6_CHOCR</name>
<dbReference type="OrthoDB" id="5312at2759"/>